<dbReference type="STRING" id="685588.A0A067SFF5"/>
<dbReference type="HOGENOM" id="CLU_044611_1_0_1"/>
<evidence type="ECO:0000313" key="3">
    <source>
        <dbReference type="Proteomes" id="UP000027222"/>
    </source>
</evidence>
<dbReference type="AlphaFoldDB" id="A0A067SFF5"/>
<evidence type="ECO:0000256" key="1">
    <source>
        <dbReference type="SAM" id="MobiDB-lite"/>
    </source>
</evidence>
<evidence type="ECO:0000313" key="2">
    <source>
        <dbReference type="EMBL" id="KDR66434.1"/>
    </source>
</evidence>
<name>A0A067SFF5_GALM3</name>
<feature type="region of interest" description="Disordered" evidence="1">
    <location>
        <begin position="1"/>
        <end position="58"/>
    </location>
</feature>
<feature type="compositionally biased region" description="Polar residues" evidence="1">
    <location>
        <begin position="1"/>
        <end position="40"/>
    </location>
</feature>
<organism evidence="2 3">
    <name type="scientific">Galerina marginata (strain CBS 339.88)</name>
    <dbReference type="NCBI Taxonomy" id="685588"/>
    <lineage>
        <taxon>Eukaryota</taxon>
        <taxon>Fungi</taxon>
        <taxon>Dikarya</taxon>
        <taxon>Basidiomycota</taxon>
        <taxon>Agaricomycotina</taxon>
        <taxon>Agaricomycetes</taxon>
        <taxon>Agaricomycetidae</taxon>
        <taxon>Agaricales</taxon>
        <taxon>Agaricineae</taxon>
        <taxon>Strophariaceae</taxon>
        <taxon>Galerina</taxon>
    </lineage>
</organism>
<dbReference type="Proteomes" id="UP000027222">
    <property type="component" value="Unassembled WGS sequence"/>
</dbReference>
<proteinExistence type="predicted"/>
<reference evidence="3" key="1">
    <citation type="journal article" date="2014" name="Proc. Natl. Acad. Sci. U.S.A.">
        <title>Extensive sampling of basidiomycete genomes demonstrates inadequacy of the white-rot/brown-rot paradigm for wood decay fungi.</title>
        <authorList>
            <person name="Riley R."/>
            <person name="Salamov A.A."/>
            <person name="Brown D.W."/>
            <person name="Nagy L.G."/>
            <person name="Floudas D."/>
            <person name="Held B.W."/>
            <person name="Levasseur A."/>
            <person name="Lombard V."/>
            <person name="Morin E."/>
            <person name="Otillar R."/>
            <person name="Lindquist E.A."/>
            <person name="Sun H."/>
            <person name="LaButti K.M."/>
            <person name="Schmutz J."/>
            <person name="Jabbour D."/>
            <person name="Luo H."/>
            <person name="Baker S.E."/>
            <person name="Pisabarro A.G."/>
            <person name="Walton J.D."/>
            <person name="Blanchette R.A."/>
            <person name="Henrissat B."/>
            <person name="Martin F."/>
            <person name="Cullen D."/>
            <person name="Hibbett D.S."/>
            <person name="Grigoriev I.V."/>
        </authorList>
    </citation>
    <scope>NUCLEOTIDE SEQUENCE [LARGE SCALE GENOMIC DNA]</scope>
    <source>
        <strain evidence="3">CBS 339.88</strain>
    </source>
</reference>
<sequence>MSLNDYSTTRSVSPESLSPHSPNYPQHYTGTYGTASQGAFPSQHGGGGTSFHGSSASSILPSEDKNRIVFLQRRILELEQEARQAKLALQSIKGGQGAPQSPTFQASRRARTDTRKKIFCSLNRAGNALCAWHDARRERRVFAPKNAPEGYLNCGCTFEEALFEESLARHNVGSYLPGGGIRMDPALRNPLLKLLETRYGYKDGDFELDPFAETWKADESPADWDQKAKSNQFLKRRADSDRH</sequence>
<gene>
    <name evidence="2" type="ORF">GALMADRAFT_259185</name>
</gene>
<feature type="region of interest" description="Disordered" evidence="1">
    <location>
        <begin position="219"/>
        <end position="243"/>
    </location>
</feature>
<keyword evidence="3" id="KW-1185">Reference proteome</keyword>
<feature type="compositionally biased region" description="Basic and acidic residues" evidence="1">
    <location>
        <begin position="219"/>
        <end position="228"/>
    </location>
</feature>
<feature type="region of interest" description="Disordered" evidence="1">
    <location>
        <begin position="90"/>
        <end position="109"/>
    </location>
</feature>
<dbReference type="EMBL" id="KL142423">
    <property type="protein sequence ID" value="KDR66434.1"/>
    <property type="molecule type" value="Genomic_DNA"/>
</dbReference>
<accession>A0A067SFF5</accession>
<dbReference type="OrthoDB" id="3222060at2759"/>
<protein>
    <submittedName>
        <fullName evidence="2">Uncharacterized protein</fullName>
    </submittedName>
</protein>